<organism evidence="3">
    <name type="scientific">Gymnodinialimonas phycosphaerae</name>
    <dbReference type="NCBI Taxonomy" id="2841589"/>
    <lineage>
        <taxon>Bacteria</taxon>
        <taxon>Pseudomonadati</taxon>
        <taxon>Pseudomonadota</taxon>
        <taxon>Alphaproteobacteria</taxon>
        <taxon>Rhodobacterales</taxon>
        <taxon>Paracoccaceae</taxon>
        <taxon>Gymnodinialimonas</taxon>
    </lineage>
</organism>
<evidence type="ECO:0000313" key="2">
    <source>
        <dbReference type="EMBL" id="MBY4894133.1"/>
    </source>
</evidence>
<gene>
    <name evidence="2" type="ORF">KUL25_15355</name>
    <name evidence="3" type="ORF">KUL25_15360</name>
</gene>
<dbReference type="EMBL" id="CP078073">
    <property type="protein sequence ID" value="QXL86816.1"/>
    <property type="molecule type" value="Genomic_DNA"/>
</dbReference>
<accession>A0A975TT62</accession>
<evidence type="ECO:0000313" key="3">
    <source>
        <dbReference type="EMBL" id="QXL86816.1"/>
    </source>
</evidence>
<feature type="domain" description="SecDF P1 head subdomain" evidence="1">
    <location>
        <begin position="238"/>
        <end position="324"/>
    </location>
</feature>
<dbReference type="Proteomes" id="UP000693972">
    <property type="component" value="Unassembled WGS sequence"/>
</dbReference>
<protein>
    <recommendedName>
        <fullName evidence="1">SecDF P1 head subdomain domain-containing protein</fullName>
    </recommendedName>
</protein>
<dbReference type="InterPro" id="IPR054384">
    <property type="entry name" value="SecDF_P1_head"/>
</dbReference>
<dbReference type="AlphaFoldDB" id="A0A975TT62"/>
<evidence type="ECO:0000313" key="4">
    <source>
        <dbReference type="Proteomes" id="UP000693972"/>
    </source>
</evidence>
<dbReference type="EMBL" id="JAIMBW010000001">
    <property type="protein sequence ID" value="MBY4894133.1"/>
    <property type="molecule type" value="Genomic_DNA"/>
</dbReference>
<proteinExistence type="predicted"/>
<sequence length="330" mass="34253">MTVLEDWHHFARDYATRGTPDGINVAFCGLAFAPFQPNPTMAQGEVIIPLGSPELANSAVQLMSGEIECEDFLAERAAAPAGAPLPVVAPVADPRAGAPLELGVPGDIVLAQPSAFTIVDTDGENLVLFAHQEFLPVVMEYAAVAPSEGISISICGQVFAPFRPLENLGSGMMVIPLGDAETARRAADVMAGIATCDTFAVAGDDITIEDLLPTPSATLAPISGLTISSPSDTYEAMTEEIIEARVAVSPFTGGHVINLTFGPGLALWFGAETGEHLGERIALSVCGEVITDPTVQEAITGVELQISGSFQKAEAENIAARIRGDIPCGG</sequence>
<name>A0A975TT62_9RHOB</name>
<dbReference type="Gene3D" id="3.30.1360.200">
    <property type="match status" value="1"/>
</dbReference>
<reference evidence="3 4" key="1">
    <citation type="submission" date="2021-07" db="EMBL/GenBank/DDBJ databases">
        <title>Karlodiniumbacter phycospheric gen. nov., sp. nov., a phycosphere bacterium isolated from karlodinium veneficum.</title>
        <authorList>
            <person name="Peng Y."/>
            <person name="Jiang L."/>
            <person name="Lee J."/>
        </authorList>
    </citation>
    <scope>NUCLEOTIDE SEQUENCE</scope>
    <source>
        <strain evidence="3 4">N5</strain>
    </source>
</reference>
<dbReference type="Pfam" id="PF22599">
    <property type="entry name" value="SecDF_P1_head"/>
    <property type="match status" value="1"/>
</dbReference>
<dbReference type="RefSeq" id="WP_257893742.1">
    <property type="nucleotide sequence ID" value="NZ_JAIMBW010000001.1"/>
</dbReference>
<keyword evidence="4" id="KW-1185">Reference proteome</keyword>
<evidence type="ECO:0000259" key="1">
    <source>
        <dbReference type="Pfam" id="PF22599"/>
    </source>
</evidence>